<dbReference type="Proteomes" id="UP001219525">
    <property type="component" value="Unassembled WGS sequence"/>
</dbReference>
<sequence length="125" mass="13748">SLADSPASLLTCIYEKLVNWTGAYPSPWEDDEGNFKPAVCSLADGTDFSIVLTWISIYWFSRAGSTASLHIYFEAGNRNIDPAFADSSVCNIVFDAGHERGDRKYECPAVLTADLRKMFGKGGRL</sequence>
<evidence type="ECO:0000313" key="2">
    <source>
        <dbReference type="Proteomes" id="UP001219525"/>
    </source>
</evidence>
<protein>
    <submittedName>
        <fullName evidence="1">Uncharacterized protein</fullName>
    </submittedName>
</protein>
<accession>A0AAD6VI87</accession>
<name>A0AAD6VI87_9AGAR</name>
<reference evidence="1" key="1">
    <citation type="submission" date="2023-03" db="EMBL/GenBank/DDBJ databases">
        <title>Massive genome expansion in bonnet fungi (Mycena s.s.) driven by repeated elements and novel gene families across ecological guilds.</title>
        <authorList>
            <consortium name="Lawrence Berkeley National Laboratory"/>
            <person name="Harder C.B."/>
            <person name="Miyauchi S."/>
            <person name="Viragh M."/>
            <person name="Kuo A."/>
            <person name="Thoen E."/>
            <person name="Andreopoulos B."/>
            <person name="Lu D."/>
            <person name="Skrede I."/>
            <person name="Drula E."/>
            <person name="Henrissat B."/>
            <person name="Morin E."/>
            <person name="Kohler A."/>
            <person name="Barry K."/>
            <person name="LaButti K."/>
            <person name="Morin E."/>
            <person name="Salamov A."/>
            <person name="Lipzen A."/>
            <person name="Mereny Z."/>
            <person name="Hegedus B."/>
            <person name="Baldrian P."/>
            <person name="Stursova M."/>
            <person name="Weitz H."/>
            <person name="Taylor A."/>
            <person name="Grigoriev I.V."/>
            <person name="Nagy L.G."/>
            <person name="Martin F."/>
            <person name="Kauserud H."/>
        </authorList>
    </citation>
    <scope>NUCLEOTIDE SEQUENCE</scope>
    <source>
        <strain evidence="1">9144</strain>
    </source>
</reference>
<proteinExistence type="predicted"/>
<dbReference type="Gene3D" id="3.40.50.1820">
    <property type="entry name" value="alpha/beta hydrolase"/>
    <property type="match status" value="1"/>
</dbReference>
<keyword evidence="2" id="KW-1185">Reference proteome</keyword>
<dbReference type="EMBL" id="JARJCW010000021">
    <property type="protein sequence ID" value="KAJ7213533.1"/>
    <property type="molecule type" value="Genomic_DNA"/>
</dbReference>
<evidence type="ECO:0000313" key="1">
    <source>
        <dbReference type="EMBL" id="KAJ7213533.1"/>
    </source>
</evidence>
<gene>
    <name evidence="1" type="ORF">GGX14DRAFT_360737</name>
</gene>
<dbReference type="AlphaFoldDB" id="A0AAD6VI87"/>
<comment type="caution">
    <text evidence="1">The sequence shown here is derived from an EMBL/GenBank/DDBJ whole genome shotgun (WGS) entry which is preliminary data.</text>
</comment>
<organism evidence="1 2">
    <name type="scientific">Mycena pura</name>
    <dbReference type="NCBI Taxonomy" id="153505"/>
    <lineage>
        <taxon>Eukaryota</taxon>
        <taxon>Fungi</taxon>
        <taxon>Dikarya</taxon>
        <taxon>Basidiomycota</taxon>
        <taxon>Agaricomycotina</taxon>
        <taxon>Agaricomycetes</taxon>
        <taxon>Agaricomycetidae</taxon>
        <taxon>Agaricales</taxon>
        <taxon>Marasmiineae</taxon>
        <taxon>Mycenaceae</taxon>
        <taxon>Mycena</taxon>
    </lineage>
</organism>
<dbReference type="InterPro" id="IPR029058">
    <property type="entry name" value="AB_hydrolase_fold"/>
</dbReference>
<feature type="non-terminal residue" evidence="1">
    <location>
        <position position="125"/>
    </location>
</feature>